<dbReference type="AlphaFoldDB" id="A0A7C9QW13"/>
<sequence>MAGEDGQAANARDLALVAGWRPGWDFPLPGADAASLLRSPTLAPPASLKADLALLPPFPVSPALSAGYGDPGVFGPLWPGHGLAQGRGLTWGESLTEPLLTRRLAFFLSPHFTPAPLAEARAAAFVTALLGACGKGKAPGIADGSLVVVTELGLKDRAGGSRRADLWLEWRAPEGGPCFLILEAKLDAPDWPGQLRAYADHLRRHVARSRTARGWCVYLTPEGRTPPRKERAGWLAASWAGLLRRWEAGLARDPIHRGHGDFDSFRADLWEHAAEKD</sequence>
<comment type="caution">
    <text evidence="1">The sequence shown here is derived from an EMBL/GenBank/DDBJ whole genome shotgun (WGS) entry which is preliminary data.</text>
</comment>
<keyword evidence="2" id="KW-1185">Reference proteome</keyword>
<evidence type="ECO:0000313" key="1">
    <source>
        <dbReference type="EMBL" id="NFV80696.1"/>
    </source>
</evidence>
<protein>
    <submittedName>
        <fullName evidence="1">PD-(D/E)XK nuclease family protein</fullName>
    </submittedName>
</protein>
<proteinExistence type="predicted"/>
<dbReference type="EMBL" id="JAAIYP010000038">
    <property type="protein sequence ID" value="NFV80696.1"/>
    <property type="molecule type" value="Genomic_DNA"/>
</dbReference>
<organism evidence="1 2">
    <name type="scientific">Magnetospirillum aberrantis SpK</name>
    <dbReference type="NCBI Taxonomy" id="908842"/>
    <lineage>
        <taxon>Bacteria</taxon>
        <taxon>Pseudomonadati</taxon>
        <taxon>Pseudomonadota</taxon>
        <taxon>Alphaproteobacteria</taxon>
        <taxon>Rhodospirillales</taxon>
        <taxon>Rhodospirillaceae</taxon>
        <taxon>Magnetospirillum</taxon>
    </lineage>
</organism>
<name>A0A7C9QW13_9PROT</name>
<dbReference type="Proteomes" id="UP000480684">
    <property type="component" value="Unassembled WGS sequence"/>
</dbReference>
<accession>A0A7C9QW13</accession>
<reference evidence="1 2" key="1">
    <citation type="submission" date="2020-02" db="EMBL/GenBank/DDBJ databases">
        <authorList>
            <person name="Dziuba M."/>
            <person name="Kuznetsov B."/>
            <person name="Mardanov A."/>
            <person name="Ravin N."/>
            <person name="Grouzdev D."/>
        </authorList>
    </citation>
    <scope>NUCLEOTIDE SEQUENCE [LARGE SCALE GENOMIC DNA]</scope>
    <source>
        <strain evidence="1 2">SpK</strain>
    </source>
</reference>
<gene>
    <name evidence="1" type="ORF">G4223_11315</name>
</gene>
<dbReference type="RefSeq" id="WP_163679423.1">
    <property type="nucleotide sequence ID" value="NZ_JAAIYP010000038.1"/>
</dbReference>
<evidence type="ECO:0000313" key="2">
    <source>
        <dbReference type="Proteomes" id="UP000480684"/>
    </source>
</evidence>